<comment type="caution">
    <text evidence="2">The sequence shown here is derived from an EMBL/GenBank/DDBJ whole genome shotgun (WGS) entry which is preliminary data.</text>
</comment>
<proteinExistence type="predicted"/>
<evidence type="ECO:0000313" key="2">
    <source>
        <dbReference type="EMBL" id="CAG8410177.1"/>
    </source>
</evidence>
<evidence type="ECO:0008006" key="4">
    <source>
        <dbReference type="Google" id="ProtNLM"/>
    </source>
</evidence>
<dbReference type="EMBL" id="CAJVPG010000425">
    <property type="protein sequence ID" value="CAG8410177.1"/>
    <property type="molecule type" value="Genomic_DNA"/>
</dbReference>
<feature type="region of interest" description="Disordered" evidence="1">
    <location>
        <begin position="66"/>
        <end position="87"/>
    </location>
</feature>
<reference evidence="2" key="1">
    <citation type="submission" date="2021-07" db="EMBL/GenBank/DDBJ databases">
        <authorList>
            <person name="Branca A.L. A."/>
        </authorList>
    </citation>
    <scope>NUCLEOTIDE SEQUENCE</scope>
</reference>
<feature type="compositionally biased region" description="Basic and acidic residues" evidence="1">
    <location>
        <begin position="152"/>
        <end position="165"/>
    </location>
</feature>
<evidence type="ECO:0000256" key="1">
    <source>
        <dbReference type="SAM" id="MobiDB-lite"/>
    </source>
</evidence>
<name>A0A9W4NR18_9EURO</name>
<dbReference type="AlphaFoldDB" id="A0A9W4NR18"/>
<gene>
    <name evidence="2" type="ORF">PSALAMII_LOCUS8731</name>
</gene>
<feature type="region of interest" description="Disordered" evidence="1">
    <location>
        <begin position="133"/>
        <end position="165"/>
    </location>
</feature>
<dbReference type="Proteomes" id="UP001152649">
    <property type="component" value="Unassembled WGS sequence"/>
</dbReference>
<protein>
    <recommendedName>
        <fullName evidence="4">Spo12</fullName>
    </recommendedName>
</protein>
<keyword evidence="3" id="KW-1185">Reference proteome</keyword>
<dbReference type="InterPro" id="IPR007727">
    <property type="entry name" value="Spo12"/>
</dbReference>
<feature type="region of interest" description="Disordered" evidence="1">
    <location>
        <begin position="102"/>
        <end position="121"/>
    </location>
</feature>
<dbReference type="OrthoDB" id="5578329at2759"/>
<organism evidence="2 3">
    <name type="scientific">Penicillium salamii</name>
    <dbReference type="NCBI Taxonomy" id="1612424"/>
    <lineage>
        <taxon>Eukaryota</taxon>
        <taxon>Fungi</taxon>
        <taxon>Dikarya</taxon>
        <taxon>Ascomycota</taxon>
        <taxon>Pezizomycotina</taxon>
        <taxon>Eurotiomycetes</taxon>
        <taxon>Eurotiomycetidae</taxon>
        <taxon>Eurotiales</taxon>
        <taxon>Aspergillaceae</taxon>
        <taxon>Penicillium</taxon>
    </lineage>
</organism>
<evidence type="ECO:0000313" key="3">
    <source>
        <dbReference type="Proteomes" id="UP001152649"/>
    </source>
</evidence>
<dbReference type="Pfam" id="PF05032">
    <property type="entry name" value="Spo12"/>
    <property type="match status" value="1"/>
</dbReference>
<accession>A0A9W4NR18</accession>
<feature type="compositionally biased region" description="Polar residues" evidence="1">
    <location>
        <begin position="66"/>
        <end position="79"/>
    </location>
</feature>
<sequence>MCCVASYTTLPGQQSNPIFPTRFSSYPIDTVFKILHIRSLRFISTSTHPPYTNNQKYTNPKMDATTQAQPLADRSTNTHLGDKTDLKGDISSMEYHRQVLQEKVAGEEQPTSYVSPSDELMSPCTKKLSDIKGKRFKNAGKPQSLFAKLGKKSYEQSSAEKGRED</sequence>